<dbReference type="Gene3D" id="3.40.850.10">
    <property type="entry name" value="Kinesin motor domain"/>
    <property type="match status" value="1"/>
</dbReference>
<dbReference type="Pfam" id="PF00498">
    <property type="entry name" value="FHA"/>
    <property type="match status" value="1"/>
</dbReference>
<feature type="binding site" evidence="10">
    <location>
        <begin position="53"/>
        <end position="60"/>
    </location>
    <ligand>
        <name>ATP</name>
        <dbReference type="ChEBI" id="CHEBI:30616"/>
    </ligand>
</feature>
<keyword evidence="3" id="KW-0597">Phosphoprotein</keyword>
<dbReference type="CDD" id="cd01365">
    <property type="entry name" value="KISc_KIF1A_KIF1B"/>
    <property type="match status" value="1"/>
</dbReference>
<sequence>KNPNQGVGGICCFVIVLVYVFYFLGQDVVFKCLGENILQNAFEGYNACIFAYGQTGSGKSYTMMGTADQPGLIPRLCSGLFERAQKEENEEQSFKVEVSYMEIYNEKVRDLLDPKGSRQSLKVREHSVYGPYVDGLSKLAVASYKDIESLMSEGNKSRTVAATNMNEESSRSHAVFKIILTHTLYDVQSGTSGEKVGKLSLVDLAGSERATKTGAAGDRLKEGSNINKSLTTLGLVISALADQAAGKNKNKFVPYRDSVLTWLLKDSLGGNSKTAMVATVSPAADNYDETLSTLRYADRAKNIVNHAVVNEDPNARIIRELREEVEKLREQLTKAEAMKSPELKERLEESEKLIQEMTVTWEEKLRKTEEIAQERQKQLESLGISLQSSGIKVGDNKCFLVNLNADPALNELLVYYLKEHTLIGSDNSQDIQLCGMGILPEHCIIDITPEGQVMLTPQKNTRTFVNGSAVVCPIQLHHGDRILWGNNHFFRYKKRDNSMKCSNSVEQLDTDGDNSSEVSSEINFSYEYAQMEVTMKALGSNGMFFSFWSFPFLSSLKSSIQSALSMFNLLHNPMQSILQSLEQQHEEEKRSALERQRLMYEHELEQLRRRLSPEKQHFRSMDRFSFHSPSAQQRLRQWAEEREEMLTHSLRKLREQIVKANLYVREANFIGEELDKRTEYKVTLQIPASSLNANSKRGAILSEPAIQVRRKGKGKQIWSLEKLENRLVDMRDLYQEWKDCEEDNPVMRAYFRRADPFYDEQENHSLIGVANVFLECLFYDVKLQYAVPIINQKGEVSGRLHIEVVRVSGEIDDRLVGGEDSPDYSNENDTQERKLVCRIKILQATGLPQHLSNFVFCKYTFWDQLEPVNVAPEVDPSLSSTSKEPRCMVVFDHCNEVSVNISEDFMEHLYDGALAIEVYGHKQSGDRKNPALWDLGIIQAKTRSLRDRWSEVTRKVELWVQILELNENGEYCPVEVTPAKDVCTGGIFQLRQVRWRVQDFSWENSLWKAKKLFDRDLERLRRKWLCALTKRQEYLDQQLQKLVGKPDKTEDDADREAQLLEMRLTLTEERNAVMVPSAGSGIPGAPAEWYEHTLPHARTNVKMMHADDFSSQDNLDDPEAGGWDATLVAEEEEEFFELQIVKHHDSEVKAEASWDSTVHDCIQLSKGTAADERVYLIVRATVQLSHPAEMQLVLRKRICVNVYGRQGFAQSFLRRMSHRSSIPGCGVTFEIVSNIPEDAQGAEEREALARMAANVEDAASADSEAYIEKYLRSVLAVENILTLDRLRQVWFLSVWQRTPSPKCLQWPTNQTHHFSADLSCKQM</sequence>
<dbReference type="SUPFAM" id="SSF52540">
    <property type="entry name" value="P-loop containing nucleoside triphosphate hydrolases"/>
    <property type="match status" value="1"/>
</dbReference>
<keyword evidence="11" id="KW-1133">Transmembrane helix</keyword>
<evidence type="ECO:0000256" key="4">
    <source>
        <dbReference type="ARBA" id="ARBA00022701"/>
    </source>
</evidence>
<dbReference type="PRINTS" id="PR00380">
    <property type="entry name" value="KINESINHEAVY"/>
</dbReference>
<evidence type="ECO:0000256" key="3">
    <source>
        <dbReference type="ARBA" id="ARBA00022553"/>
    </source>
</evidence>
<reference evidence="13" key="2">
    <citation type="submission" date="2025-09" db="UniProtKB">
        <authorList>
            <consortium name="Ensembl"/>
        </authorList>
    </citation>
    <scope>IDENTIFICATION</scope>
</reference>
<keyword evidence="11" id="KW-0472">Membrane</keyword>
<dbReference type="FunFam" id="3.40.850.10:FF:000010">
    <property type="entry name" value="Kinesin family member 13A"/>
    <property type="match status" value="1"/>
</dbReference>
<dbReference type="Gene3D" id="2.60.200.20">
    <property type="match status" value="1"/>
</dbReference>
<evidence type="ECO:0000256" key="1">
    <source>
        <dbReference type="ARBA" id="ARBA00004245"/>
    </source>
</evidence>
<keyword evidence="14" id="KW-1185">Reference proteome</keyword>
<keyword evidence="4" id="KW-0493">Microtubule</keyword>
<dbReference type="GO" id="GO:0005874">
    <property type="term" value="C:microtubule"/>
    <property type="evidence" value="ECO:0007669"/>
    <property type="project" value="UniProtKB-KW"/>
</dbReference>
<dbReference type="InterPro" id="IPR001752">
    <property type="entry name" value="Kinesin_motor_dom"/>
</dbReference>
<evidence type="ECO:0000256" key="8">
    <source>
        <dbReference type="ARBA" id="ARBA00023175"/>
    </source>
</evidence>
<gene>
    <name evidence="13" type="primary">KIF13B</name>
</gene>
<evidence type="ECO:0000313" key="14">
    <source>
        <dbReference type="Proteomes" id="UP000472269"/>
    </source>
</evidence>
<evidence type="ECO:0000256" key="5">
    <source>
        <dbReference type="ARBA" id="ARBA00022741"/>
    </source>
</evidence>
<dbReference type="Ensembl" id="ENSACUT00000012726.1">
    <property type="protein sequence ID" value="ENSACUP00000011921.1"/>
    <property type="gene ID" value="ENSACUG00000007518.1"/>
</dbReference>
<evidence type="ECO:0000256" key="6">
    <source>
        <dbReference type="ARBA" id="ARBA00022840"/>
    </source>
</evidence>
<evidence type="ECO:0000313" key="13">
    <source>
        <dbReference type="Ensembl" id="ENSACUP00000011921.1"/>
    </source>
</evidence>
<keyword evidence="9" id="KW-0206">Cytoskeleton</keyword>
<dbReference type="Pfam" id="PF16183">
    <property type="entry name" value="Kinesin_assoc"/>
    <property type="match status" value="1"/>
</dbReference>
<dbReference type="Pfam" id="PF12473">
    <property type="entry name" value="DUF3694"/>
    <property type="match status" value="1"/>
</dbReference>
<dbReference type="Pfam" id="PF12423">
    <property type="entry name" value="KIF1B"/>
    <property type="match status" value="1"/>
</dbReference>
<feature type="domain" description="Kinesin motor" evidence="12">
    <location>
        <begin position="1"/>
        <end position="303"/>
    </location>
</feature>
<dbReference type="FunFam" id="2.60.200.20:FF:000002">
    <property type="entry name" value="Kinesin family member 13A"/>
    <property type="match status" value="1"/>
</dbReference>
<name>A0A663MJT6_ATHCN</name>
<dbReference type="Gene3D" id="6.10.250.2520">
    <property type="match status" value="1"/>
</dbReference>
<evidence type="ECO:0000259" key="12">
    <source>
        <dbReference type="PROSITE" id="PS50067"/>
    </source>
</evidence>
<dbReference type="Proteomes" id="UP000472269">
    <property type="component" value="Unplaced"/>
</dbReference>
<evidence type="ECO:0000256" key="11">
    <source>
        <dbReference type="SAM" id="Phobius"/>
    </source>
</evidence>
<dbReference type="InterPro" id="IPR000253">
    <property type="entry name" value="FHA_dom"/>
</dbReference>
<keyword evidence="6 10" id="KW-0067">ATP-binding</keyword>
<feature type="transmembrane region" description="Helical" evidence="11">
    <location>
        <begin position="7"/>
        <end position="25"/>
    </location>
</feature>
<keyword evidence="5 10" id="KW-0547">Nucleotide-binding</keyword>
<keyword evidence="2" id="KW-0963">Cytoplasm</keyword>
<dbReference type="GO" id="GO:0045184">
    <property type="term" value="P:establishment of protein localization"/>
    <property type="evidence" value="ECO:0007669"/>
    <property type="project" value="UniProtKB-ARBA"/>
</dbReference>
<comment type="subcellular location">
    <subcellularLocation>
        <location evidence="1">Cytoplasm</location>
        <location evidence="1">Cytoskeleton</location>
    </subcellularLocation>
</comment>
<evidence type="ECO:0000256" key="10">
    <source>
        <dbReference type="PROSITE-ProRule" id="PRU00283"/>
    </source>
</evidence>
<organism evidence="13 14">
    <name type="scientific">Athene cunicularia</name>
    <name type="common">Burrowing owl</name>
    <name type="synonym">Speotyto cunicularia</name>
    <dbReference type="NCBI Taxonomy" id="194338"/>
    <lineage>
        <taxon>Eukaryota</taxon>
        <taxon>Metazoa</taxon>
        <taxon>Chordata</taxon>
        <taxon>Craniata</taxon>
        <taxon>Vertebrata</taxon>
        <taxon>Euteleostomi</taxon>
        <taxon>Archelosauria</taxon>
        <taxon>Archosauria</taxon>
        <taxon>Dinosauria</taxon>
        <taxon>Saurischia</taxon>
        <taxon>Theropoda</taxon>
        <taxon>Coelurosauria</taxon>
        <taxon>Aves</taxon>
        <taxon>Neognathae</taxon>
        <taxon>Neoaves</taxon>
        <taxon>Telluraves</taxon>
        <taxon>Strigiformes</taxon>
        <taxon>Strigidae</taxon>
        <taxon>Athene</taxon>
    </lineage>
</organism>
<dbReference type="SMART" id="SM00129">
    <property type="entry name" value="KISc"/>
    <property type="match status" value="1"/>
</dbReference>
<dbReference type="GO" id="GO:0008017">
    <property type="term" value="F:microtubule binding"/>
    <property type="evidence" value="ECO:0007669"/>
    <property type="project" value="InterPro"/>
</dbReference>
<dbReference type="GO" id="GO:0005737">
    <property type="term" value="C:cytoplasm"/>
    <property type="evidence" value="ECO:0007669"/>
    <property type="project" value="UniProtKB-ARBA"/>
</dbReference>
<comment type="similarity">
    <text evidence="10">Belongs to the TRAFAC class myosin-kinesin ATPase superfamily. Kinesin family.</text>
</comment>
<accession>A0A663MJT6</accession>
<dbReference type="InterPro" id="IPR032405">
    <property type="entry name" value="Kinesin_assoc"/>
</dbReference>
<keyword evidence="11" id="KW-0812">Transmembrane</keyword>
<dbReference type="InterPro" id="IPR019821">
    <property type="entry name" value="Kinesin_motor_CS"/>
</dbReference>
<dbReference type="PROSITE" id="PS00411">
    <property type="entry name" value="KINESIN_MOTOR_1"/>
    <property type="match status" value="1"/>
</dbReference>
<proteinExistence type="inferred from homology"/>
<dbReference type="InterPro" id="IPR008984">
    <property type="entry name" value="SMAD_FHA_dom_sf"/>
</dbReference>
<keyword evidence="8 10" id="KW-0505">Motor protein</keyword>
<dbReference type="SUPFAM" id="SSF49879">
    <property type="entry name" value="SMAD/FHA domain"/>
    <property type="match status" value="1"/>
</dbReference>
<dbReference type="GO" id="GO:0007018">
    <property type="term" value="P:microtubule-based movement"/>
    <property type="evidence" value="ECO:0007669"/>
    <property type="project" value="InterPro"/>
</dbReference>
<dbReference type="PROSITE" id="PS50067">
    <property type="entry name" value="KINESIN_MOTOR_2"/>
    <property type="match status" value="1"/>
</dbReference>
<dbReference type="InterPro" id="IPR022140">
    <property type="entry name" value="Kinesin-like_KIF1-typ"/>
</dbReference>
<dbReference type="InterPro" id="IPR036961">
    <property type="entry name" value="Kinesin_motor_dom_sf"/>
</dbReference>
<dbReference type="InterPro" id="IPR022164">
    <property type="entry name" value="Kinesin-like"/>
</dbReference>
<dbReference type="Pfam" id="PF00225">
    <property type="entry name" value="Kinesin"/>
    <property type="match status" value="1"/>
</dbReference>
<dbReference type="CDD" id="cd22730">
    <property type="entry name" value="FHA_KIF13B"/>
    <property type="match status" value="1"/>
</dbReference>
<evidence type="ECO:0000256" key="2">
    <source>
        <dbReference type="ARBA" id="ARBA00022490"/>
    </source>
</evidence>
<keyword evidence="7" id="KW-0175">Coiled coil</keyword>
<dbReference type="GO" id="GO:0005524">
    <property type="term" value="F:ATP binding"/>
    <property type="evidence" value="ECO:0007669"/>
    <property type="project" value="UniProtKB-UniRule"/>
</dbReference>
<protein>
    <submittedName>
        <fullName evidence="13">Kinesin family member 13B</fullName>
    </submittedName>
</protein>
<evidence type="ECO:0000256" key="9">
    <source>
        <dbReference type="ARBA" id="ARBA00023212"/>
    </source>
</evidence>
<evidence type="ECO:0000256" key="7">
    <source>
        <dbReference type="ARBA" id="ARBA00023054"/>
    </source>
</evidence>
<dbReference type="InterPro" id="IPR027417">
    <property type="entry name" value="P-loop_NTPase"/>
</dbReference>
<dbReference type="CDD" id="cd22265">
    <property type="entry name" value="UDM1_RNF168"/>
    <property type="match status" value="1"/>
</dbReference>
<dbReference type="GO" id="GO:0003777">
    <property type="term" value="F:microtubule motor activity"/>
    <property type="evidence" value="ECO:0007669"/>
    <property type="project" value="InterPro"/>
</dbReference>
<reference evidence="13" key="1">
    <citation type="submission" date="2025-08" db="UniProtKB">
        <authorList>
            <consortium name="Ensembl"/>
        </authorList>
    </citation>
    <scope>IDENTIFICATION</scope>
</reference>
<dbReference type="PANTHER" id="PTHR47117">
    <property type="entry name" value="STAR-RELATED LIPID TRANSFER PROTEIN 9"/>
    <property type="match status" value="1"/>
</dbReference>